<evidence type="ECO:0000313" key="3">
    <source>
        <dbReference type="Proteomes" id="UP000663722"/>
    </source>
</evidence>
<accession>A0A975GKW0</accession>
<evidence type="ECO:0000313" key="2">
    <source>
        <dbReference type="EMBL" id="QTA85092.1"/>
    </source>
</evidence>
<proteinExistence type="predicted"/>
<reference evidence="2" key="1">
    <citation type="journal article" date="2021" name="Microb. Physiol.">
        <title>Proteogenomic Insights into the Physiology of Marine, Sulfate-Reducing, Filamentous Desulfonema limicola and Desulfonema magnum.</title>
        <authorList>
            <person name="Schnaars V."/>
            <person name="Wohlbrand L."/>
            <person name="Scheve S."/>
            <person name="Hinrichs C."/>
            <person name="Reinhardt R."/>
            <person name="Rabus R."/>
        </authorList>
    </citation>
    <scope>NUCLEOTIDE SEQUENCE</scope>
    <source>
        <strain evidence="2">4be13</strain>
    </source>
</reference>
<dbReference type="KEGG" id="dmm:dnm_010960"/>
<protein>
    <submittedName>
        <fullName evidence="2">Uncharacterized protein</fullName>
    </submittedName>
</protein>
<keyword evidence="1" id="KW-0472">Membrane</keyword>
<dbReference type="EMBL" id="CP061800">
    <property type="protein sequence ID" value="QTA85092.1"/>
    <property type="molecule type" value="Genomic_DNA"/>
</dbReference>
<sequence>MENLHSLVPLVPLVSLVSTLCVGMPSGCFVSRTSRGIRTRSVGTRSPNVYLIML</sequence>
<organism evidence="2 3">
    <name type="scientific">Desulfonema magnum</name>
    <dbReference type="NCBI Taxonomy" id="45655"/>
    <lineage>
        <taxon>Bacteria</taxon>
        <taxon>Pseudomonadati</taxon>
        <taxon>Thermodesulfobacteriota</taxon>
        <taxon>Desulfobacteria</taxon>
        <taxon>Desulfobacterales</taxon>
        <taxon>Desulfococcaceae</taxon>
        <taxon>Desulfonema</taxon>
    </lineage>
</organism>
<gene>
    <name evidence="2" type="ORF">dnm_010960</name>
</gene>
<keyword evidence="3" id="KW-1185">Reference proteome</keyword>
<evidence type="ECO:0000256" key="1">
    <source>
        <dbReference type="SAM" id="Phobius"/>
    </source>
</evidence>
<keyword evidence="1" id="KW-0812">Transmembrane</keyword>
<feature type="transmembrane region" description="Helical" evidence="1">
    <location>
        <begin position="6"/>
        <end position="30"/>
    </location>
</feature>
<dbReference type="AlphaFoldDB" id="A0A975GKW0"/>
<dbReference type="Proteomes" id="UP000663722">
    <property type="component" value="Chromosome"/>
</dbReference>
<name>A0A975GKW0_9BACT</name>
<keyword evidence="1" id="KW-1133">Transmembrane helix</keyword>